<feature type="domain" description="DUF4200" evidence="3">
    <location>
        <begin position="60"/>
        <end position="170"/>
    </location>
</feature>
<reference evidence="4" key="2">
    <citation type="submission" date="2022-10" db="EMBL/GenBank/DDBJ databases">
        <authorList>
            <consortium name="ENA_rothamsted_submissions"/>
            <consortium name="culmorum"/>
            <person name="King R."/>
        </authorList>
    </citation>
    <scope>NUCLEOTIDE SEQUENCE</scope>
</reference>
<organism evidence="4 5">
    <name type="scientific">Phaedon cochleariae</name>
    <name type="common">Mustard beetle</name>
    <dbReference type="NCBI Taxonomy" id="80249"/>
    <lineage>
        <taxon>Eukaryota</taxon>
        <taxon>Metazoa</taxon>
        <taxon>Ecdysozoa</taxon>
        <taxon>Arthropoda</taxon>
        <taxon>Hexapoda</taxon>
        <taxon>Insecta</taxon>
        <taxon>Pterygota</taxon>
        <taxon>Neoptera</taxon>
        <taxon>Endopterygota</taxon>
        <taxon>Coleoptera</taxon>
        <taxon>Polyphaga</taxon>
        <taxon>Cucujiformia</taxon>
        <taxon>Chrysomeloidea</taxon>
        <taxon>Chrysomelidae</taxon>
        <taxon>Chrysomelinae</taxon>
        <taxon>Chrysomelini</taxon>
        <taxon>Phaedon</taxon>
    </lineage>
</organism>
<dbReference type="Pfam" id="PF13863">
    <property type="entry name" value="DUF4200"/>
    <property type="match status" value="1"/>
</dbReference>
<dbReference type="EMBL" id="OU896710">
    <property type="protein sequence ID" value="CAH1163970.1"/>
    <property type="molecule type" value="Genomic_DNA"/>
</dbReference>
<name>A0A9P0DQZ4_PHACE</name>
<dbReference type="Proteomes" id="UP001153737">
    <property type="component" value="Chromosome 4"/>
</dbReference>
<gene>
    <name evidence="4" type="ORF">PHAECO_LOCUS8129</name>
</gene>
<evidence type="ECO:0000313" key="5">
    <source>
        <dbReference type="Proteomes" id="UP001153737"/>
    </source>
</evidence>
<proteinExistence type="predicted"/>
<dbReference type="OrthoDB" id="10264298at2759"/>
<feature type="coiled-coil region" evidence="2">
    <location>
        <begin position="224"/>
        <end position="251"/>
    </location>
</feature>
<evidence type="ECO:0000256" key="2">
    <source>
        <dbReference type="SAM" id="Coils"/>
    </source>
</evidence>
<keyword evidence="5" id="KW-1185">Reference proteome</keyword>
<dbReference type="PANTHER" id="PTHR21683:SF2">
    <property type="entry name" value="COILED-COIL DOMAIN-CONTAINING PROTEIN 42 LIKE-2-LIKE"/>
    <property type="match status" value="1"/>
</dbReference>
<keyword evidence="1 2" id="KW-0175">Coiled coil</keyword>
<reference evidence="4" key="1">
    <citation type="submission" date="2022-01" db="EMBL/GenBank/DDBJ databases">
        <authorList>
            <person name="King R."/>
        </authorList>
    </citation>
    <scope>NUCLEOTIDE SEQUENCE</scope>
</reference>
<accession>A0A9P0DQZ4</accession>
<dbReference type="PANTHER" id="PTHR21683">
    <property type="entry name" value="COILED-COIL DOMAIN-CONTAINING PROTEIN 42 LIKE-2-LIKE-RELATED"/>
    <property type="match status" value="1"/>
</dbReference>
<sequence>MKIVAMNNPPRIVFPKIKPENAVLDLRKSKNIEKLDKVYPEFDVCQSDPKSHLALLQIKLHKTEKLLRQKRRNLVEVRKSLDEQWKDLDKKEESLRENFCHFDTFVRENAEKRERASKKIKEDKLLAMQRQEEINDCQAKYIEIKQAKFEMDMKIKEYRIYDEFLDKVIETSDEFTSNQDMINRYLSLLNAKNYLAKLQEDNLRALETARSDMMKLIEEKNFIIMGLNNQIANLQSRYENANIKALDCEQSVIHIKNHAVRLMFEIDEVKSSIWNVYVHMAHSKKHPVKIKKENIEEQMMYIKRTLTELSKVSQILKKRSKMNTKSEKSKSKSAE</sequence>
<evidence type="ECO:0000259" key="3">
    <source>
        <dbReference type="Pfam" id="PF13863"/>
    </source>
</evidence>
<dbReference type="InterPro" id="IPR025252">
    <property type="entry name" value="DUF4200"/>
</dbReference>
<dbReference type="InterPro" id="IPR051147">
    <property type="entry name" value="CFAP_domain-containing"/>
</dbReference>
<evidence type="ECO:0000256" key="1">
    <source>
        <dbReference type="ARBA" id="ARBA00023054"/>
    </source>
</evidence>
<evidence type="ECO:0000313" key="4">
    <source>
        <dbReference type="EMBL" id="CAH1163970.1"/>
    </source>
</evidence>
<dbReference type="GO" id="GO:0005856">
    <property type="term" value="C:cytoskeleton"/>
    <property type="evidence" value="ECO:0007669"/>
    <property type="project" value="UniProtKB-ARBA"/>
</dbReference>
<dbReference type="AlphaFoldDB" id="A0A9P0DQZ4"/>
<protein>
    <recommendedName>
        <fullName evidence="3">DUF4200 domain-containing protein</fullName>
    </recommendedName>
</protein>